<name>A0A1A9VEW4_GLOAU</name>
<evidence type="ECO:0000313" key="2">
    <source>
        <dbReference type="EnsemblMetazoa" id="GAUT035089-PA"/>
    </source>
</evidence>
<keyword evidence="3" id="KW-1185">Reference proteome</keyword>
<reference evidence="2" key="1">
    <citation type="submission" date="2020-05" db="UniProtKB">
        <authorList>
            <consortium name="EnsemblMetazoa"/>
        </authorList>
    </citation>
    <scope>IDENTIFICATION</scope>
    <source>
        <strain evidence="2">TTRI</strain>
    </source>
</reference>
<evidence type="ECO:0000313" key="3">
    <source>
        <dbReference type="Proteomes" id="UP000078200"/>
    </source>
</evidence>
<accession>A0A1A9VEW4</accession>
<protein>
    <submittedName>
        <fullName evidence="2">Uncharacterized protein</fullName>
    </submittedName>
</protein>
<evidence type="ECO:0000256" key="1">
    <source>
        <dbReference type="SAM" id="Phobius"/>
    </source>
</evidence>
<dbReference type="Proteomes" id="UP000078200">
    <property type="component" value="Unassembled WGS sequence"/>
</dbReference>
<feature type="transmembrane region" description="Helical" evidence="1">
    <location>
        <begin position="32"/>
        <end position="63"/>
    </location>
</feature>
<keyword evidence="1" id="KW-0472">Membrane</keyword>
<dbReference type="VEuPathDB" id="VectorBase:GAUT035089"/>
<keyword evidence="1" id="KW-0812">Transmembrane</keyword>
<sequence>MIYRVREELVICFGVNWFSHCGCDDVPQVGAVIAVVVVVVVAAVAAAAVAAAAVVVAVVAIVVKWKLSSTDVRKSFYAHAAGSSENELFESPYIQRTLYPFVYRDKKCFPPFFKLMCELKFKRNGIPPTRAPVEGGGGKVSNRNFSVQIVIINGVLAGIALVEAEETIIGPGYCIVRDIEYSPEDEGKIFETAVKGGTGIAALILSIVISDLFVATSTGIATIVFLLRTCLASVL</sequence>
<dbReference type="STRING" id="7395.A0A1A9VEW4"/>
<organism evidence="2 3">
    <name type="scientific">Glossina austeni</name>
    <name type="common">Savannah tsetse fly</name>
    <dbReference type="NCBI Taxonomy" id="7395"/>
    <lineage>
        <taxon>Eukaryota</taxon>
        <taxon>Metazoa</taxon>
        <taxon>Ecdysozoa</taxon>
        <taxon>Arthropoda</taxon>
        <taxon>Hexapoda</taxon>
        <taxon>Insecta</taxon>
        <taxon>Pterygota</taxon>
        <taxon>Neoptera</taxon>
        <taxon>Endopterygota</taxon>
        <taxon>Diptera</taxon>
        <taxon>Brachycera</taxon>
        <taxon>Muscomorpha</taxon>
        <taxon>Hippoboscoidea</taxon>
        <taxon>Glossinidae</taxon>
        <taxon>Glossina</taxon>
    </lineage>
</organism>
<proteinExistence type="predicted"/>
<feature type="transmembrane region" description="Helical" evidence="1">
    <location>
        <begin position="200"/>
        <end position="227"/>
    </location>
</feature>
<dbReference type="AlphaFoldDB" id="A0A1A9VEW4"/>
<dbReference type="EnsemblMetazoa" id="GAUT035089-RA">
    <property type="protein sequence ID" value="GAUT035089-PA"/>
    <property type="gene ID" value="GAUT035089"/>
</dbReference>
<keyword evidence="1" id="KW-1133">Transmembrane helix</keyword>